<accession>A0A0B5J950</accession>
<dbReference type="Proteomes" id="UP000202511">
    <property type="component" value="Segment"/>
</dbReference>
<dbReference type="RefSeq" id="YP_009119586.1">
    <property type="nucleotide sequence ID" value="NC_026440.1"/>
</dbReference>
<dbReference type="GeneID" id="23462268"/>
<reference evidence="1 2" key="1">
    <citation type="journal article" date="2015" name="Parasitol. Res.">
        <title>Viruses in close associations with free-living amoebae.</title>
        <authorList>
            <person name="Scheid P."/>
        </authorList>
    </citation>
    <scope>NUCLEOTIDE SEQUENCE [LARGE SCALE GENOMIC DNA]</scope>
    <source>
        <strain evidence="1">KlaHel</strain>
    </source>
</reference>
<proteinExistence type="predicted"/>
<evidence type="ECO:0008006" key="3">
    <source>
        <dbReference type="Google" id="ProtNLM"/>
    </source>
</evidence>
<name>A0A0B5J950_9VIRU</name>
<dbReference type="KEGG" id="vg:23462268"/>
<evidence type="ECO:0000313" key="2">
    <source>
        <dbReference type="Proteomes" id="UP000202511"/>
    </source>
</evidence>
<evidence type="ECO:0000313" key="1">
    <source>
        <dbReference type="EMBL" id="AJF97351.1"/>
    </source>
</evidence>
<organism evidence="1 2">
    <name type="scientific">Pandoravirus inopinatum</name>
    <dbReference type="NCBI Taxonomy" id="1605721"/>
    <lineage>
        <taxon>Viruses</taxon>
        <taxon>Pandoravirus</taxon>
    </lineage>
</organism>
<protein>
    <recommendedName>
        <fullName evidence="3">Ankyrin repeat protein</fullName>
    </recommendedName>
</protein>
<sequence length="170" mass="18164">MIEAAARGHLDVLKTLHKTVAQQTRHGSSRCQCPREIGIAAVQADRPDIVDWLLDQNCAGAPPLDPHAIAMAVTKAHRPRFIAWAAARGHTADPTCLDDLAQRNVVRALALMHETGLCACTAQAVRAAARAAASPCSNGPPATIRLRRGPARRGVRPTSLCWPLPIAAWV</sequence>
<dbReference type="EMBL" id="KP136319">
    <property type="protein sequence ID" value="AJF97351.1"/>
    <property type="molecule type" value="Genomic_DNA"/>
</dbReference>